<evidence type="ECO:0000313" key="2">
    <source>
        <dbReference type="Proteomes" id="UP000196521"/>
    </source>
</evidence>
<gene>
    <name evidence="1" type="ORF">PLAN_100441</name>
</gene>
<protein>
    <submittedName>
        <fullName evidence="1">Uncharacterized protein</fullName>
    </submittedName>
</protein>
<name>A0A6J7ZHF4_PLARU</name>
<accession>A0A6J7ZHF4</accession>
<proteinExistence type="predicted"/>
<sequence length="76" mass="8954">MTGVIGVCRDFTHLRQLQDTSNSLLIQAQLQSQRYQSLSKIIGQINQCLELDTLLQKWKKLNLSLFKRISLRFYLR</sequence>
<keyword evidence="2" id="KW-1185">Reference proteome</keyword>
<dbReference type="Proteomes" id="UP000196521">
    <property type="component" value="Unassembled WGS sequence"/>
</dbReference>
<comment type="caution">
    <text evidence="1">The sequence shown here is derived from an EMBL/GenBank/DDBJ whole genome shotgun (WGS) entry which is preliminary data.</text>
</comment>
<evidence type="ECO:0000313" key="1">
    <source>
        <dbReference type="EMBL" id="CAC5340391.1"/>
    </source>
</evidence>
<dbReference type="EMBL" id="CZCZ02000005">
    <property type="protein sequence ID" value="CAC5340391.1"/>
    <property type="molecule type" value="Genomic_DNA"/>
</dbReference>
<organism evidence="1 2">
    <name type="scientific">Planktothrix rubescens CCAP 1459/22</name>
    <dbReference type="NCBI Taxonomy" id="329571"/>
    <lineage>
        <taxon>Bacteria</taxon>
        <taxon>Bacillati</taxon>
        <taxon>Cyanobacteriota</taxon>
        <taxon>Cyanophyceae</taxon>
        <taxon>Oscillatoriophycideae</taxon>
        <taxon>Oscillatoriales</taxon>
        <taxon>Microcoleaceae</taxon>
        <taxon>Planktothrix</taxon>
    </lineage>
</organism>
<dbReference type="AlphaFoldDB" id="A0A6J7ZHF4"/>
<reference evidence="1" key="1">
    <citation type="submission" date="2020-05" db="EMBL/GenBank/DDBJ databases">
        <authorList>
            <consortium name="Genoscope - CEA"/>
            <person name="William W."/>
        </authorList>
    </citation>
    <scope>NUCLEOTIDE SEQUENCE [LARGE SCALE GENOMIC DNA]</scope>
    <source>
        <strain evidence="1">PCC 7821</strain>
    </source>
</reference>